<evidence type="ECO:0000313" key="2">
    <source>
        <dbReference type="Proteomes" id="UP001385892"/>
    </source>
</evidence>
<keyword evidence="2" id="KW-1185">Reference proteome</keyword>
<comment type="caution">
    <text evidence="1">The sequence shown here is derived from an EMBL/GenBank/DDBJ whole genome shotgun (WGS) entry which is preliminary data.</text>
</comment>
<name>A0ABU8WKI7_9BURK</name>
<dbReference type="EMBL" id="JBBKZT010000004">
    <property type="protein sequence ID" value="MEJ8847117.1"/>
    <property type="molecule type" value="Genomic_DNA"/>
</dbReference>
<protein>
    <submittedName>
        <fullName evidence="1">Uncharacterized protein</fullName>
    </submittedName>
</protein>
<gene>
    <name evidence="1" type="ORF">WKW82_10680</name>
</gene>
<dbReference type="RefSeq" id="WP_340342264.1">
    <property type="nucleotide sequence ID" value="NZ_JBBKZT010000004.1"/>
</dbReference>
<organism evidence="1 2">
    <name type="scientific">Variovorax rhizosphaerae</name>
    <dbReference type="NCBI Taxonomy" id="1836200"/>
    <lineage>
        <taxon>Bacteria</taxon>
        <taxon>Pseudomonadati</taxon>
        <taxon>Pseudomonadota</taxon>
        <taxon>Betaproteobacteria</taxon>
        <taxon>Burkholderiales</taxon>
        <taxon>Comamonadaceae</taxon>
        <taxon>Variovorax</taxon>
    </lineage>
</organism>
<evidence type="ECO:0000313" key="1">
    <source>
        <dbReference type="EMBL" id="MEJ8847117.1"/>
    </source>
</evidence>
<accession>A0ABU8WKI7</accession>
<dbReference type="Proteomes" id="UP001385892">
    <property type="component" value="Unassembled WGS sequence"/>
</dbReference>
<proteinExistence type="predicted"/>
<sequence>MPNVPSSRLRQKCNDYRRHAPGLGPVDFAKALQSGDAGFAHVVLQGHIRVETSGLATFPFGDPDRPP</sequence>
<reference evidence="1 2" key="1">
    <citation type="submission" date="2024-03" db="EMBL/GenBank/DDBJ databases">
        <title>Novel species of the genus Variovorax.</title>
        <authorList>
            <person name="Liu Q."/>
            <person name="Xin Y.-H."/>
        </authorList>
    </citation>
    <scope>NUCLEOTIDE SEQUENCE [LARGE SCALE GENOMIC DNA]</scope>
    <source>
        <strain evidence="1 2">KACC 18900</strain>
    </source>
</reference>